<name>B9K2U2_ALLAM</name>
<feature type="transmembrane region" description="Helical" evidence="1">
    <location>
        <begin position="12"/>
        <end position="29"/>
    </location>
</feature>
<dbReference type="AlphaFoldDB" id="B9K2U2"/>
<keyword evidence="1" id="KW-0812">Transmembrane</keyword>
<feature type="transmembrane region" description="Helical" evidence="1">
    <location>
        <begin position="41"/>
        <end position="61"/>
    </location>
</feature>
<dbReference type="STRING" id="311402.Avi_6211"/>
<keyword evidence="1" id="KW-0472">Membrane</keyword>
<accession>B9K2U2</accession>
<dbReference type="HOGENOM" id="CLU_2340595_0_0_5"/>
<feature type="transmembrane region" description="Helical" evidence="1">
    <location>
        <begin position="67"/>
        <end position="87"/>
    </location>
</feature>
<proteinExistence type="predicted"/>
<evidence type="ECO:0000313" key="3">
    <source>
        <dbReference type="Proteomes" id="UP000001596"/>
    </source>
</evidence>
<dbReference type="Proteomes" id="UP000001596">
    <property type="component" value="Chromosome 2"/>
</dbReference>
<protein>
    <submittedName>
        <fullName evidence="2">Uncharacterized protein</fullName>
    </submittedName>
</protein>
<gene>
    <name evidence="2" type="ordered locus">Avi_6211</name>
</gene>
<evidence type="ECO:0000256" key="1">
    <source>
        <dbReference type="SAM" id="Phobius"/>
    </source>
</evidence>
<organism evidence="2 3">
    <name type="scientific">Allorhizobium ampelinum (strain ATCC BAA-846 / DSM 112012 / S4)</name>
    <name type="common">Agrobacterium vitis (strain S4)</name>
    <dbReference type="NCBI Taxonomy" id="311402"/>
    <lineage>
        <taxon>Bacteria</taxon>
        <taxon>Pseudomonadati</taxon>
        <taxon>Pseudomonadota</taxon>
        <taxon>Alphaproteobacteria</taxon>
        <taxon>Hyphomicrobiales</taxon>
        <taxon>Rhizobiaceae</taxon>
        <taxon>Rhizobium/Agrobacterium group</taxon>
        <taxon>Allorhizobium</taxon>
        <taxon>Allorhizobium ampelinum</taxon>
    </lineage>
</organism>
<reference evidence="2 3" key="1">
    <citation type="journal article" date="2009" name="J. Bacteriol.">
        <title>Genome sequences of three Agrobacterium biovars help elucidate the evolution of multichromosome genomes in bacteria.</title>
        <authorList>
            <person name="Slater S.C."/>
            <person name="Goldman B.S."/>
            <person name="Goodner B."/>
            <person name="Setubal J.C."/>
            <person name="Farrand S.K."/>
            <person name="Nester E.W."/>
            <person name="Burr T.J."/>
            <person name="Banta L."/>
            <person name="Dickerman A.W."/>
            <person name="Paulsen I."/>
            <person name="Otten L."/>
            <person name="Suen G."/>
            <person name="Welch R."/>
            <person name="Almeida N.F."/>
            <person name="Arnold F."/>
            <person name="Burton O.T."/>
            <person name="Du Z."/>
            <person name="Ewing A."/>
            <person name="Godsy E."/>
            <person name="Heisel S."/>
            <person name="Houmiel K.L."/>
            <person name="Jhaveri J."/>
            <person name="Lu J."/>
            <person name="Miller N.M."/>
            <person name="Norton S."/>
            <person name="Chen Q."/>
            <person name="Phoolcharoen W."/>
            <person name="Ohlin V."/>
            <person name="Ondrusek D."/>
            <person name="Pride N."/>
            <person name="Stricklin S.L."/>
            <person name="Sun J."/>
            <person name="Wheeler C."/>
            <person name="Wilson L."/>
            <person name="Zhu H."/>
            <person name="Wood D.W."/>
        </authorList>
    </citation>
    <scope>NUCLEOTIDE SEQUENCE [LARGE SCALE GENOMIC DNA]</scope>
    <source>
        <strain evidence="3">S4 / ATCC BAA-846</strain>
    </source>
</reference>
<sequence>MAIDFSPVDIDVYKAFGSLLGSVGALLYSRPTNMRDMLARLVFSLIAGFALYFVPIEVLGWKEIRDRIIAGSLLMAFLSWFIAGALVKYATAKAKAD</sequence>
<dbReference type="RefSeq" id="WP_012654432.1">
    <property type="nucleotide sequence ID" value="NC_011988.1"/>
</dbReference>
<keyword evidence="3" id="KW-1185">Reference proteome</keyword>
<evidence type="ECO:0000313" key="2">
    <source>
        <dbReference type="EMBL" id="ACM39190.1"/>
    </source>
</evidence>
<dbReference type="KEGG" id="avi:Avi_6211"/>
<keyword evidence="1" id="KW-1133">Transmembrane helix</keyword>
<dbReference type="EMBL" id="CP000634">
    <property type="protein sequence ID" value="ACM39190.1"/>
    <property type="molecule type" value="Genomic_DNA"/>
</dbReference>